<evidence type="ECO:0000313" key="5">
    <source>
        <dbReference type="EMBL" id="VYT98441.1"/>
    </source>
</evidence>
<dbReference type="PANTHER" id="PTHR30408">
    <property type="entry name" value="TYPE-1 RESTRICTION ENZYME ECOKI SPECIFICITY PROTEIN"/>
    <property type="match status" value="1"/>
</dbReference>
<dbReference type="GO" id="GO:0003677">
    <property type="term" value="F:DNA binding"/>
    <property type="evidence" value="ECO:0007669"/>
    <property type="project" value="UniProtKB-KW"/>
</dbReference>
<dbReference type="CDD" id="cd17246">
    <property type="entry name" value="RMtype1_S_SonII-TRD2-CR2_like"/>
    <property type="match status" value="1"/>
</dbReference>
<dbReference type="InterPro" id="IPR000055">
    <property type="entry name" value="Restrct_endonuc_typeI_TRD"/>
</dbReference>
<sequence length="413" mass="48131">MIEKKKAPKLRFPGFTDDWEQRKLLDLLSQPITDGPHETPDLVDKGVPFISVDAIVDNKIDFHRKRGFITEEYDLECRKKYAPQRDDVYLVKSGSTVGKVAIVETDTRFNIWSPLAAMRANRDLLLPKYLYHFLQLKDTQQEVFAKSKGGTQPNLSMRILEKFNVRLPGMDEQKKISDCLDNLDHLITLHQRKLEHTKDLKKSMLQKMFPKKGEKNPEIRFPGFTDDWEQRKLEDEFSDFIVPMRDKPKEFGGNIPWTRIEDIEGKYLNGTLSNQYVTEDTVKKMNLKIIPKNSLIVSSSATFGVVAVVTQDLITNQTFIGLVPKEIETIDYWYAYFNSDEVKKYMRLQSAGSTIFYIARESFEKMPVTIPSKYEMIKIGQHFNNLDRLITLHQRELEHLKLLKKGLLQQMFI</sequence>
<dbReference type="InterPro" id="IPR044946">
    <property type="entry name" value="Restrct_endonuc_typeI_TRD_sf"/>
</dbReference>
<proteinExistence type="inferred from homology"/>
<dbReference type="CDD" id="cd17284">
    <property type="entry name" value="RMtype1_S_Cbo7060ORF11580P_TRD2-CR2_like"/>
    <property type="match status" value="1"/>
</dbReference>
<protein>
    <submittedName>
        <fullName evidence="5">EcoKI restriction-modification system protein HsdS</fullName>
    </submittedName>
</protein>
<dbReference type="GO" id="GO:0009307">
    <property type="term" value="P:DNA restriction-modification system"/>
    <property type="evidence" value="ECO:0007669"/>
    <property type="project" value="UniProtKB-KW"/>
</dbReference>
<evidence type="ECO:0000256" key="1">
    <source>
        <dbReference type="ARBA" id="ARBA00010923"/>
    </source>
</evidence>
<organism evidence="5">
    <name type="scientific">Streptococcus lutetiensis</name>
    <dbReference type="NCBI Taxonomy" id="150055"/>
    <lineage>
        <taxon>Bacteria</taxon>
        <taxon>Bacillati</taxon>
        <taxon>Bacillota</taxon>
        <taxon>Bacilli</taxon>
        <taxon>Lactobacillales</taxon>
        <taxon>Streptococcaceae</taxon>
        <taxon>Streptococcus</taxon>
    </lineage>
</organism>
<dbReference type="RefSeq" id="WP_074862763.1">
    <property type="nucleotide sequence ID" value="NZ_CACRUI010000016.1"/>
</dbReference>
<dbReference type="PANTHER" id="PTHR30408:SF12">
    <property type="entry name" value="TYPE I RESTRICTION ENZYME MJAVIII SPECIFICITY SUBUNIT"/>
    <property type="match status" value="1"/>
</dbReference>
<feature type="domain" description="Type I restriction modification DNA specificity" evidence="4">
    <location>
        <begin position="17"/>
        <end position="195"/>
    </location>
</feature>
<evidence type="ECO:0000256" key="3">
    <source>
        <dbReference type="ARBA" id="ARBA00023125"/>
    </source>
</evidence>
<name>A0A6N3B3I7_9STRE</name>
<dbReference type="AlphaFoldDB" id="A0A6N3B3I7"/>
<dbReference type="Gene3D" id="3.90.220.20">
    <property type="entry name" value="DNA methylase specificity domains"/>
    <property type="match status" value="2"/>
</dbReference>
<gene>
    <name evidence="5" type="ORF">SLLFYP71_01192</name>
</gene>
<reference evidence="5" key="1">
    <citation type="submission" date="2019-11" db="EMBL/GenBank/DDBJ databases">
        <authorList>
            <person name="Feng L."/>
        </authorList>
    </citation>
    <scope>NUCLEOTIDE SEQUENCE</scope>
    <source>
        <strain evidence="5">SLutetiensisLFYP71</strain>
    </source>
</reference>
<dbReference type="Gene3D" id="1.10.287.1120">
    <property type="entry name" value="Bipartite methylase S protein"/>
    <property type="match status" value="1"/>
</dbReference>
<dbReference type="InterPro" id="IPR052021">
    <property type="entry name" value="Type-I_RS_S_subunit"/>
</dbReference>
<keyword evidence="2" id="KW-0680">Restriction system</keyword>
<evidence type="ECO:0000259" key="4">
    <source>
        <dbReference type="Pfam" id="PF01420"/>
    </source>
</evidence>
<dbReference type="SUPFAM" id="SSF116734">
    <property type="entry name" value="DNA methylase specificity domain"/>
    <property type="match status" value="2"/>
</dbReference>
<comment type="similarity">
    <text evidence="1">Belongs to the type-I restriction system S methylase family.</text>
</comment>
<accession>A0A6N3B3I7</accession>
<dbReference type="EMBL" id="CACRUI010000016">
    <property type="protein sequence ID" value="VYT98441.1"/>
    <property type="molecule type" value="Genomic_DNA"/>
</dbReference>
<feature type="domain" description="Type I restriction modification DNA specificity" evidence="4">
    <location>
        <begin position="226"/>
        <end position="401"/>
    </location>
</feature>
<keyword evidence="3" id="KW-0238">DNA-binding</keyword>
<dbReference type="Pfam" id="PF01420">
    <property type="entry name" value="Methylase_S"/>
    <property type="match status" value="2"/>
</dbReference>
<evidence type="ECO:0000256" key="2">
    <source>
        <dbReference type="ARBA" id="ARBA00022747"/>
    </source>
</evidence>